<name>A0A4Z0F6D3_9GAMM</name>
<dbReference type="AlphaFoldDB" id="A0A4Z0F6D3"/>
<dbReference type="Pfam" id="PF02770">
    <property type="entry name" value="Acyl-CoA_dh_M"/>
    <property type="match status" value="1"/>
</dbReference>
<accession>A0A4Z0F6D3</accession>
<dbReference type="Proteomes" id="UP000297890">
    <property type="component" value="Unassembled WGS sequence"/>
</dbReference>
<comment type="caution">
    <text evidence="5">The sequence shown here is derived from an EMBL/GenBank/DDBJ whole genome shotgun (WGS) entry which is preliminary data.</text>
</comment>
<dbReference type="EMBL" id="SRIO01000021">
    <property type="protein sequence ID" value="TFZ81520.1"/>
    <property type="molecule type" value="Genomic_DNA"/>
</dbReference>
<sequence>MTGLFSSCWLRSDLADAVTTQLPELPAPAEGFPWTWWQAVAANGLIRISSPVSTDADGGDALSLSALAERLGRANWPAGPALAVLFEAWVAGHYFAVADGDPERTAVRDALIQGRQLVAVATSEPGVGANPKYLSTHAGRIGDTWRLSGVKSPVTHGAEAAVFLVLAVTARHAGRQQFSLFAVPRAAAGVTVENVTAPVSLWPASHARVHFSEVMLPASALLGAEGSALTEWAKPFRLGEQAFLLAYALGLAGRLGDAIAASGKVVAGELGQAMAPVAALAATLSHLAACPASDGRHEAMLTGALGQLKIAQAGLVSLARQAGLAPGDVSALQHVSFFLLRGESRGHDRLGRQLLDQTMTQGV</sequence>
<organism evidence="5 6">
    <name type="scientific">Candidatus Macondimonas diazotrophica</name>
    <dbReference type="NCBI Taxonomy" id="2305248"/>
    <lineage>
        <taxon>Bacteria</taxon>
        <taxon>Pseudomonadati</taxon>
        <taxon>Pseudomonadota</taxon>
        <taxon>Gammaproteobacteria</taxon>
        <taxon>Chromatiales</taxon>
        <taxon>Ectothiorhodospiraceae</taxon>
        <taxon>Candidatus Macondimonas</taxon>
    </lineage>
</organism>
<reference evidence="5 6" key="1">
    <citation type="journal article" date="2019" name="ISME J.">
        <title>Candidatus Macondimonas diazotrophica, a novel gammaproteobacterial genus dominating crude-oil-contaminated coastal sediments.</title>
        <authorList>
            <person name="Karthikeyan S."/>
            <person name="Konstantinidis K."/>
        </authorList>
    </citation>
    <scope>NUCLEOTIDE SEQUENCE [LARGE SCALE GENOMIC DNA]</scope>
    <source>
        <strain evidence="5 6">KTK01</strain>
    </source>
</reference>
<dbReference type="PANTHER" id="PTHR43884:SF20">
    <property type="entry name" value="ACYL-COA DEHYDROGENASE FADE28"/>
    <property type="match status" value="1"/>
</dbReference>
<dbReference type="OrthoDB" id="9769473at2"/>
<evidence type="ECO:0000259" key="4">
    <source>
        <dbReference type="Pfam" id="PF02770"/>
    </source>
</evidence>
<dbReference type="PANTHER" id="PTHR43884">
    <property type="entry name" value="ACYL-COA DEHYDROGENASE"/>
    <property type="match status" value="1"/>
</dbReference>
<proteinExistence type="predicted"/>
<feature type="domain" description="Acyl-CoA oxidase/dehydrogenase middle" evidence="4">
    <location>
        <begin position="119"/>
        <end position="214"/>
    </location>
</feature>
<gene>
    <name evidence="5" type="ORF">E4680_12250</name>
</gene>
<evidence type="ECO:0000256" key="1">
    <source>
        <dbReference type="ARBA" id="ARBA00022630"/>
    </source>
</evidence>
<evidence type="ECO:0000256" key="2">
    <source>
        <dbReference type="ARBA" id="ARBA00022827"/>
    </source>
</evidence>
<dbReference type="InterPro" id="IPR006091">
    <property type="entry name" value="Acyl-CoA_Oxase/DH_mid-dom"/>
</dbReference>
<keyword evidence="6" id="KW-1185">Reference proteome</keyword>
<protein>
    <recommendedName>
        <fullName evidence="4">Acyl-CoA oxidase/dehydrogenase middle domain-containing protein</fullName>
    </recommendedName>
</protein>
<keyword evidence="3" id="KW-0560">Oxidoreductase</keyword>
<dbReference type="RefSeq" id="WP_135282705.1">
    <property type="nucleotide sequence ID" value="NZ_SRIO01000021.1"/>
</dbReference>
<dbReference type="InterPro" id="IPR046373">
    <property type="entry name" value="Acyl-CoA_Oxase/DH_mid-dom_sf"/>
</dbReference>
<keyword evidence="1" id="KW-0285">Flavoprotein</keyword>
<dbReference type="GO" id="GO:0050660">
    <property type="term" value="F:flavin adenine dinucleotide binding"/>
    <property type="evidence" value="ECO:0007669"/>
    <property type="project" value="InterPro"/>
</dbReference>
<dbReference type="Gene3D" id="2.40.110.10">
    <property type="entry name" value="Butyryl-CoA Dehydrogenase, subunit A, domain 2"/>
    <property type="match status" value="1"/>
</dbReference>
<evidence type="ECO:0000256" key="3">
    <source>
        <dbReference type="ARBA" id="ARBA00023002"/>
    </source>
</evidence>
<dbReference type="SUPFAM" id="SSF56645">
    <property type="entry name" value="Acyl-CoA dehydrogenase NM domain-like"/>
    <property type="match status" value="1"/>
</dbReference>
<dbReference type="InterPro" id="IPR037069">
    <property type="entry name" value="AcylCoA_DH/ox_N_sf"/>
</dbReference>
<keyword evidence="2" id="KW-0274">FAD</keyword>
<dbReference type="Gene3D" id="1.10.540.10">
    <property type="entry name" value="Acyl-CoA dehydrogenase/oxidase, N-terminal domain"/>
    <property type="match status" value="1"/>
</dbReference>
<dbReference type="GO" id="GO:0003995">
    <property type="term" value="F:acyl-CoA dehydrogenase activity"/>
    <property type="evidence" value="ECO:0007669"/>
    <property type="project" value="TreeGrafter"/>
</dbReference>
<evidence type="ECO:0000313" key="5">
    <source>
        <dbReference type="EMBL" id="TFZ81520.1"/>
    </source>
</evidence>
<evidence type="ECO:0000313" key="6">
    <source>
        <dbReference type="Proteomes" id="UP000297890"/>
    </source>
</evidence>
<dbReference type="InterPro" id="IPR009100">
    <property type="entry name" value="AcylCoA_DH/oxidase_NM_dom_sf"/>
</dbReference>